<evidence type="ECO:0000256" key="4">
    <source>
        <dbReference type="ARBA" id="ARBA00022840"/>
    </source>
</evidence>
<evidence type="ECO:0000256" key="3">
    <source>
        <dbReference type="ARBA" id="ARBA00022763"/>
    </source>
</evidence>
<dbReference type="SMART" id="SM00534">
    <property type="entry name" value="MUTSac"/>
    <property type="match status" value="1"/>
</dbReference>
<dbReference type="InterPro" id="IPR007696">
    <property type="entry name" value="DNA_mismatch_repair_MutS_core"/>
</dbReference>
<gene>
    <name evidence="9" type="ORF">Agabi119p4_654</name>
</gene>
<feature type="region of interest" description="Disordered" evidence="7">
    <location>
        <begin position="15"/>
        <end position="155"/>
    </location>
</feature>
<proteinExistence type="inferred from homology"/>
<evidence type="ECO:0000256" key="6">
    <source>
        <dbReference type="ARBA" id="ARBA00023204"/>
    </source>
</evidence>
<dbReference type="SUPFAM" id="SSF53150">
    <property type="entry name" value="DNA repair protein MutS, domain II"/>
    <property type="match status" value="1"/>
</dbReference>
<dbReference type="GO" id="GO:0140664">
    <property type="term" value="F:ATP-dependent DNA damage sensor activity"/>
    <property type="evidence" value="ECO:0007669"/>
    <property type="project" value="InterPro"/>
</dbReference>
<evidence type="ECO:0000256" key="1">
    <source>
        <dbReference type="ARBA" id="ARBA00006271"/>
    </source>
</evidence>
<dbReference type="InterPro" id="IPR045076">
    <property type="entry name" value="MutS"/>
</dbReference>
<dbReference type="SUPFAM" id="SSF52540">
    <property type="entry name" value="P-loop containing nucleoside triphosphate hydrolases"/>
    <property type="match status" value="1"/>
</dbReference>
<dbReference type="Pfam" id="PF01624">
    <property type="entry name" value="MutS_I"/>
    <property type="match status" value="1"/>
</dbReference>
<dbReference type="InterPro" id="IPR007695">
    <property type="entry name" value="DNA_mismatch_repair_MutS-lik_N"/>
</dbReference>
<dbReference type="GO" id="GO:0030983">
    <property type="term" value="F:mismatched DNA binding"/>
    <property type="evidence" value="ECO:0007669"/>
    <property type="project" value="InterPro"/>
</dbReference>
<dbReference type="PROSITE" id="PS00486">
    <property type="entry name" value="DNA_MISMATCH_REPAIR_2"/>
    <property type="match status" value="1"/>
</dbReference>
<keyword evidence="3" id="KW-0227">DNA damage</keyword>
<dbReference type="InterPro" id="IPR036678">
    <property type="entry name" value="MutS_con_dom_sf"/>
</dbReference>
<feature type="compositionally biased region" description="Polar residues" evidence="7">
    <location>
        <begin position="96"/>
        <end position="111"/>
    </location>
</feature>
<dbReference type="PANTHER" id="PTHR11361:SF34">
    <property type="entry name" value="DNA MISMATCH REPAIR PROTEIN MSH1, MITOCHONDRIAL"/>
    <property type="match status" value="1"/>
</dbReference>
<dbReference type="Gene3D" id="3.30.420.110">
    <property type="entry name" value="MutS, connector domain"/>
    <property type="match status" value="1"/>
</dbReference>
<sequence>MMLPWSILRSAKRTRGLSPAPRFYTSRETRQTDAKLASAEPQHRPKRTRKKLKDLPSTFTLQDGTAAKPLGDWRTVNLSKDPSSSRVVSVSDAENHVNTGQDAFEDTSSGRDTAGIVPMGPDAPEAPRKRRRSTKKLTTTSDAGEDEEGSSSGPRTILAQEIYENLRKFPHCLLLTRVGQFYESYFEQANEIANLLNIKLTSRKWGGSRVPMCGFPLIHLDKHLKVLVQQHKRFVAMCEEFPLKERFGVKEFERRVTRIITPGTLIDEPFLDAHENNFLLAISCLSPQQSDKDVDIGLAWIDISTGEFYSKHATLESVQDELARISPREVILPDAFKDLKDHHLMDALAEENCFLSFVASGEGHPADNATDARHIHKSELASHRISLTSMERVAVDTLTSYLNMHLLENMPALTEPTQDNVGRMQIDAHTIKALEIRETNYEGGTRGSLFNVLKRTVTNGGARLLSRWLCSPSTSLSDIAARQSLVEFFLRRPHLEADLVQLLTKVDDASRLTQKCLAGRGDPSDLIAIGKTLHTWSKISAMLATEKDLEEKEQLNYSPEEWRSLDALMSRMHTLTELLDAIHKALGVDGESVDRNLEELSFEGENELETGLPKLVNWKLPVSRWFVRTESSKTLQHLYKRFQGLLTEKDTLENRFQRDYGAPSLSLRASPGQGMHVHLSRKRDQPKLNNDANFIPTYESGSTKCFFNQEWSQLGNQIVDIMERLALEEKEVFNSLRNMVNEYSFSLKRNSEIINELDVALSFSKVANELKFVKPNITDDDVYDVVNGRHPSVEMGLLTSGRVFTPNSIKLDPNSKVHIITGPNMAGKSTFLRQTALISILAQIGSFVPAESATIGIVDRLFSRIGAKDDLFRDRSTFMVEMLETADILRRATDKSLVIMDEVGRGTTVRDGLAIAFATVHHLTTVNRSRTLFATHFHELAHMLGHTDEATGSGTYQKLRFYCTDIDETEDGYFSYSYRLRPGVNWDSHGLKVAQLAGLPSIAIETATSTLKSLQ</sequence>
<dbReference type="NCBIfam" id="NF003810">
    <property type="entry name" value="PRK05399.1"/>
    <property type="match status" value="1"/>
</dbReference>
<dbReference type="GO" id="GO:0005739">
    <property type="term" value="C:mitochondrion"/>
    <property type="evidence" value="ECO:0007669"/>
    <property type="project" value="TreeGrafter"/>
</dbReference>
<dbReference type="Gene3D" id="3.40.1170.10">
    <property type="entry name" value="DNA repair protein MutS, domain I"/>
    <property type="match status" value="1"/>
</dbReference>
<accession>A0A8H7FB58</accession>
<evidence type="ECO:0000259" key="8">
    <source>
        <dbReference type="PROSITE" id="PS00486"/>
    </source>
</evidence>
<dbReference type="Pfam" id="PF05192">
    <property type="entry name" value="MutS_III"/>
    <property type="match status" value="1"/>
</dbReference>
<evidence type="ECO:0000256" key="5">
    <source>
        <dbReference type="ARBA" id="ARBA00023125"/>
    </source>
</evidence>
<dbReference type="SUPFAM" id="SSF48334">
    <property type="entry name" value="DNA repair protein MutS, domain III"/>
    <property type="match status" value="1"/>
</dbReference>
<dbReference type="Pfam" id="PF05188">
    <property type="entry name" value="MutS_II"/>
    <property type="match status" value="1"/>
</dbReference>
<dbReference type="Gene3D" id="3.40.50.300">
    <property type="entry name" value="P-loop containing nucleotide triphosphate hydrolases"/>
    <property type="match status" value="1"/>
</dbReference>
<dbReference type="EMBL" id="JABXXO010000001">
    <property type="protein sequence ID" value="KAF7784489.1"/>
    <property type="molecule type" value="Genomic_DNA"/>
</dbReference>
<evidence type="ECO:0000256" key="7">
    <source>
        <dbReference type="SAM" id="MobiDB-lite"/>
    </source>
</evidence>
<reference evidence="9 10" key="1">
    <citation type="journal article" name="Sci. Rep.">
        <title>Telomere-to-telomere assembled and centromere annotated genomes of the two main subspecies of the button mushroom Agaricus bisporus reveal especially polymorphic chromosome ends.</title>
        <authorList>
            <person name="Sonnenberg A.S.M."/>
            <person name="Sedaghat-Telgerd N."/>
            <person name="Lavrijssen B."/>
            <person name="Ohm R.A."/>
            <person name="Hendrickx P.M."/>
            <person name="Scholtmeijer K."/>
            <person name="Baars J.J.P."/>
            <person name="van Peer A."/>
        </authorList>
    </citation>
    <scope>NUCLEOTIDE SEQUENCE [LARGE SCALE GENOMIC DNA]</scope>
    <source>
        <strain evidence="9 10">H119_p4</strain>
    </source>
</reference>
<dbReference type="InterPro" id="IPR017261">
    <property type="entry name" value="DNA_mismatch_repair_MutS/MSH"/>
</dbReference>
<dbReference type="InterPro" id="IPR027417">
    <property type="entry name" value="P-loop_NTPase"/>
</dbReference>
<comment type="caution">
    <text evidence="9">The sequence shown here is derived from an EMBL/GenBank/DDBJ whole genome shotgun (WGS) entry which is preliminary data.</text>
</comment>
<dbReference type="SMART" id="SM00533">
    <property type="entry name" value="MUTSd"/>
    <property type="match status" value="1"/>
</dbReference>
<dbReference type="GO" id="GO:0005634">
    <property type="term" value="C:nucleus"/>
    <property type="evidence" value="ECO:0007669"/>
    <property type="project" value="TreeGrafter"/>
</dbReference>
<evidence type="ECO:0000256" key="2">
    <source>
        <dbReference type="ARBA" id="ARBA00022741"/>
    </source>
</evidence>
<protein>
    <recommendedName>
        <fullName evidence="8">DNA mismatch repair proteins mutS family domain-containing protein</fullName>
    </recommendedName>
</protein>
<dbReference type="PANTHER" id="PTHR11361">
    <property type="entry name" value="DNA MISMATCH REPAIR PROTEIN MUTS FAMILY MEMBER"/>
    <property type="match status" value="1"/>
</dbReference>
<keyword evidence="4" id="KW-0067">ATP-binding</keyword>
<dbReference type="GO" id="GO:0005524">
    <property type="term" value="F:ATP binding"/>
    <property type="evidence" value="ECO:0007669"/>
    <property type="project" value="UniProtKB-KW"/>
</dbReference>
<dbReference type="InterPro" id="IPR007860">
    <property type="entry name" value="DNA_mmatch_repair_MutS_con_dom"/>
</dbReference>
<feature type="domain" description="DNA mismatch repair proteins mutS family" evidence="8">
    <location>
        <begin position="896"/>
        <end position="912"/>
    </location>
</feature>
<dbReference type="FunFam" id="3.40.50.300:FF:001238">
    <property type="entry name" value="DNA mismatch repair protein"/>
    <property type="match status" value="1"/>
</dbReference>
<dbReference type="SUPFAM" id="SSF55271">
    <property type="entry name" value="DNA repair protein MutS, domain I"/>
    <property type="match status" value="1"/>
</dbReference>
<dbReference type="InterPro" id="IPR000432">
    <property type="entry name" value="DNA_mismatch_repair_MutS_C"/>
</dbReference>
<keyword evidence="5" id="KW-0238">DNA-binding</keyword>
<dbReference type="InterPro" id="IPR016151">
    <property type="entry name" value="DNA_mismatch_repair_MutS_N"/>
</dbReference>
<dbReference type="Pfam" id="PF00488">
    <property type="entry name" value="MutS_V"/>
    <property type="match status" value="1"/>
</dbReference>
<comment type="similarity">
    <text evidence="1">Belongs to the DNA mismatch repair MutS family.</text>
</comment>
<dbReference type="GO" id="GO:0006298">
    <property type="term" value="P:mismatch repair"/>
    <property type="evidence" value="ECO:0007669"/>
    <property type="project" value="InterPro"/>
</dbReference>
<evidence type="ECO:0000313" key="9">
    <source>
        <dbReference type="EMBL" id="KAF7784489.1"/>
    </source>
</evidence>
<dbReference type="Gene3D" id="1.10.1420.10">
    <property type="match status" value="2"/>
</dbReference>
<keyword evidence="2" id="KW-0547">Nucleotide-binding</keyword>
<evidence type="ECO:0000313" key="10">
    <source>
        <dbReference type="Proteomes" id="UP000629468"/>
    </source>
</evidence>
<keyword evidence="6" id="KW-0234">DNA repair</keyword>
<dbReference type="InterPro" id="IPR036187">
    <property type="entry name" value="DNA_mismatch_repair_MutS_sf"/>
</dbReference>
<dbReference type="Proteomes" id="UP000629468">
    <property type="component" value="Unassembled WGS sequence"/>
</dbReference>
<dbReference type="PIRSF" id="PIRSF037677">
    <property type="entry name" value="DNA_mis_repair_Msh6"/>
    <property type="match status" value="1"/>
</dbReference>
<dbReference type="GO" id="GO:0043504">
    <property type="term" value="P:mitochondrial DNA repair"/>
    <property type="evidence" value="ECO:0007669"/>
    <property type="project" value="TreeGrafter"/>
</dbReference>
<organism evidence="9 10">
    <name type="scientific">Agaricus bisporus var. burnettii</name>
    <dbReference type="NCBI Taxonomy" id="192524"/>
    <lineage>
        <taxon>Eukaryota</taxon>
        <taxon>Fungi</taxon>
        <taxon>Dikarya</taxon>
        <taxon>Basidiomycota</taxon>
        <taxon>Agaricomycotina</taxon>
        <taxon>Agaricomycetes</taxon>
        <taxon>Agaricomycetidae</taxon>
        <taxon>Agaricales</taxon>
        <taxon>Agaricineae</taxon>
        <taxon>Agaricaceae</taxon>
        <taxon>Agaricus</taxon>
    </lineage>
</organism>
<name>A0A8H7FB58_AGABI</name>
<dbReference type="AlphaFoldDB" id="A0A8H7FB58"/>